<dbReference type="EMBL" id="DPIY01000005">
    <property type="protein sequence ID" value="HCT56527.1"/>
    <property type="molecule type" value="Genomic_DNA"/>
</dbReference>
<sequence>MFSFVGGLLRAMLVVTFAAAPAAYAQSLTTVVPGTRVRLSLDDSLRQGPLLPARQTITGRLLRATTDSVWLQPAGAASFSVSHDAIATAWASRGASRSRSAIASGIGLGLAAAAIQLTQQDHQDRALAMGGGGLGLGILIGAFRPYEQWRRLRK</sequence>
<gene>
    <name evidence="3" type="ORF">DGD08_04860</name>
</gene>
<evidence type="ECO:0000313" key="4">
    <source>
        <dbReference type="Proteomes" id="UP000264071"/>
    </source>
</evidence>
<keyword evidence="1" id="KW-0472">Membrane</keyword>
<name>A0A3D4V868_9BACT</name>
<accession>A0A3D4V868</accession>
<dbReference type="Proteomes" id="UP000264071">
    <property type="component" value="Unassembled WGS sequence"/>
</dbReference>
<keyword evidence="2" id="KW-0732">Signal</keyword>
<organism evidence="3 4">
    <name type="scientific">Gemmatimonas aurantiaca</name>
    <dbReference type="NCBI Taxonomy" id="173480"/>
    <lineage>
        <taxon>Bacteria</taxon>
        <taxon>Pseudomonadati</taxon>
        <taxon>Gemmatimonadota</taxon>
        <taxon>Gemmatimonadia</taxon>
        <taxon>Gemmatimonadales</taxon>
        <taxon>Gemmatimonadaceae</taxon>
        <taxon>Gemmatimonas</taxon>
    </lineage>
</organism>
<feature type="chain" id="PRO_5017674096" evidence="2">
    <location>
        <begin position="26"/>
        <end position="154"/>
    </location>
</feature>
<evidence type="ECO:0000256" key="1">
    <source>
        <dbReference type="SAM" id="Phobius"/>
    </source>
</evidence>
<evidence type="ECO:0000256" key="2">
    <source>
        <dbReference type="SAM" id="SignalP"/>
    </source>
</evidence>
<evidence type="ECO:0000313" key="3">
    <source>
        <dbReference type="EMBL" id="HCT56527.1"/>
    </source>
</evidence>
<protein>
    <submittedName>
        <fullName evidence="3">Uncharacterized protein</fullName>
    </submittedName>
</protein>
<feature type="transmembrane region" description="Helical" evidence="1">
    <location>
        <begin position="126"/>
        <end position="146"/>
    </location>
</feature>
<keyword evidence="1" id="KW-1133">Transmembrane helix</keyword>
<dbReference type="AlphaFoldDB" id="A0A3D4V868"/>
<reference evidence="3 4" key="1">
    <citation type="journal article" date="2018" name="Nat. Biotechnol.">
        <title>A standardized bacterial taxonomy based on genome phylogeny substantially revises the tree of life.</title>
        <authorList>
            <person name="Parks D.H."/>
            <person name="Chuvochina M."/>
            <person name="Waite D.W."/>
            <person name="Rinke C."/>
            <person name="Skarshewski A."/>
            <person name="Chaumeil P.A."/>
            <person name="Hugenholtz P."/>
        </authorList>
    </citation>
    <scope>NUCLEOTIDE SEQUENCE [LARGE SCALE GENOMIC DNA]</scope>
    <source>
        <strain evidence="3">UBA8844</strain>
    </source>
</reference>
<proteinExistence type="predicted"/>
<feature type="signal peptide" evidence="2">
    <location>
        <begin position="1"/>
        <end position="25"/>
    </location>
</feature>
<comment type="caution">
    <text evidence="3">The sequence shown here is derived from an EMBL/GenBank/DDBJ whole genome shotgun (WGS) entry which is preliminary data.</text>
</comment>
<keyword evidence="1" id="KW-0812">Transmembrane</keyword>